<sequence length="90" mass="9928">MNAQGHRELKADERPARRDPLVLIYVPFLSPLAGGKTSVKDVPERISSSPGLLFLFSSLLLSTQSPTSPPCARVTDVCRRMHGAREVSRR</sequence>
<gene>
    <name evidence="1" type="ORF">KOW79_020827</name>
</gene>
<dbReference type="Proteomes" id="UP000824219">
    <property type="component" value="Linkage Group LG26"/>
</dbReference>
<protein>
    <submittedName>
        <fullName evidence="1">Uncharacterized protein</fullName>
    </submittedName>
</protein>
<accession>A0A9D3N4M1</accession>
<keyword evidence="2" id="KW-1185">Reference proteome</keyword>
<evidence type="ECO:0000313" key="2">
    <source>
        <dbReference type="Proteomes" id="UP000824219"/>
    </source>
</evidence>
<proteinExistence type="predicted"/>
<reference evidence="1 2" key="1">
    <citation type="submission" date="2021-06" db="EMBL/GenBank/DDBJ databases">
        <title>Chromosome-level genome assembly of the red-tail catfish (Hemibagrus wyckioides).</title>
        <authorList>
            <person name="Shao F."/>
        </authorList>
    </citation>
    <scope>NUCLEOTIDE SEQUENCE [LARGE SCALE GENOMIC DNA]</scope>
    <source>
        <strain evidence="1">EC202008001</strain>
        <tissue evidence="1">Blood</tissue>
    </source>
</reference>
<evidence type="ECO:0000313" key="1">
    <source>
        <dbReference type="EMBL" id="KAG7315961.1"/>
    </source>
</evidence>
<comment type="caution">
    <text evidence="1">The sequence shown here is derived from an EMBL/GenBank/DDBJ whole genome shotgun (WGS) entry which is preliminary data.</text>
</comment>
<dbReference type="EMBL" id="JAHKSW010000026">
    <property type="protein sequence ID" value="KAG7315961.1"/>
    <property type="molecule type" value="Genomic_DNA"/>
</dbReference>
<name>A0A9D3N4M1_9TELE</name>
<organism evidence="1 2">
    <name type="scientific">Hemibagrus wyckioides</name>
    <dbReference type="NCBI Taxonomy" id="337641"/>
    <lineage>
        <taxon>Eukaryota</taxon>
        <taxon>Metazoa</taxon>
        <taxon>Chordata</taxon>
        <taxon>Craniata</taxon>
        <taxon>Vertebrata</taxon>
        <taxon>Euteleostomi</taxon>
        <taxon>Actinopterygii</taxon>
        <taxon>Neopterygii</taxon>
        <taxon>Teleostei</taxon>
        <taxon>Ostariophysi</taxon>
        <taxon>Siluriformes</taxon>
        <taxon>Bagridae</taxon>
        <taxon>Hemibagrus</taxon>
    </lineage>
</organism>
<dbReference type="AlphaFoldDB" id="A0A9D3N4M1"/>